<evidence type="ECO:0000256" key="8">
    <source>
        <dbReference type="ARBA" id="ARBA00034617"/>
    </source>
</evidence>
<evidence type="ECO:0000313" key="15">
    <source>
        <dbReference type="EMBL" id="GCL62477.1"/>
    </source>
</evidence>
<dbReference type="PANTHER" id="PTHR11070:SF2">
    <property type="entry name" value="ATP-DEPENDENT DNA HELICASE SRS2"/>
    <property type="match status" value="1"/>
</dbReference>
<dbReference type="EMBL" id="BJCL01000003">
    <property type="protein sequence ID" value="GCL62477.1"/>
    <property type="molecule type" value="Genomic_DNA"/>
</dbReference>
<feature type="domain" description="UvrD-like helicase ATP-binding" evidence="13">
    <location>
        <begin position="16"/>
        <end position="295"/>
    </location>
</feature>
<dbReference type="GO" id="GO:0005524">
    <property type="term" value="F:ATP binding"/>
    <property type="evidence" value="ECO:0007669"/>
    <property type="project" value="UniProtKB-UniRule"/>
</dbReference>
<dbReference type="Pfam" id="PF00580">
    <property type="entry name" value="UvrD-helicase"/>
    <property type="match status" value="1"/>
</dbReference>
<dbReference type="InterPro" id="IPR027417">
    <property type="entry name" value="P-loop_NTPase"/>
</dbReference>
<dbReference type="PROSITE" id="PS51198">
    <property type="entry name" value="UVRD_HELICASE_ATP_BIND"/>
    <property type="match status" value="1"/>
</dbReference>
<dbReference type="Gene3D" id="1.10.486.10">
    <property type="entry name" value="PCRA, domain 4"/>
    <property type="match status" value="1"/>
</dbReference>
<dbReference type="Proteomes" id="UP000301751">
    <property type="component" value="Unassembled WGS sequence"/>
</dbReference>
<evidence type="ECO:0000256" key="10">
    <source>
        <dbReference type="ARBA" id="ARBA00034923"/>
    </source>
</evidence>
<keyword evidence="16" id="KW-1185">Reference proteome</keyword>
<evidence type="ECO:0000256" key="4">
    <source>
        <dbReference type="ARBA" id="ARBA00022806"/>
    </source>
</evidence>
<gene>
    <name evidence="15" type="ORF">AQPW35_15580</name>
</gene>
<organism evidence="15 16">
    <name type="scientific">Pseudaquabacterium pictum</name>
    <dbReference type="NCBI Taxonomy" id="2315236"/>
    <lineage>
        <taxon>Bacteria</taxon>
        <taxon>Pseudomonadati</taxon>
        <taxon>Pseudomonadota</taxon>
        <taxon>Betaproteobacteria</taxon>
        <taxon>Burkholderiales</taxon>
        <taxon>Sphaerotilaceae</taxon>
        <taxon>Pseudaquabacterium</taxon>
    </lineage>
</organism>
<comment type="similarity">
    <text evidence="1">Belongs to the helicase family. UvrD subfamily.</text>
</comment>
<sequence length="796" mass="86982">MHAQYSEAPGTGSLLKGLNPEQHAAVTLPSGASLILAGAGSGKTRVLTTRIAWLMATGQVSPGGLMAVTFTNKAAKEMLHRLSAMLPVPVRGLWIGTFHGLCNRFLRAHWKLAGLPQSFQILDTADSLSAVKRVMKAMNVDEERFVPKQVSWFIAARKDNGERPKDVDAHDPQSRKMVEIYQAYEDQCQREGVVDFAELMLRTYELMRDNAALREHYQHRFAHILVDEFQDTNRLQYAWLKMFAPPGSPQSVFAVGDDDQSIYAFRGAQVGNMADFEREYRVKQVIKLERNYRSFGNILDSANALIAHNAKRLGKNLSTEAGPGEPVRVAEATSDYAEAQWLLDEAQQLHRSGTPRSEIAVLYRSNAQSRVVESALFNAGVPYRVYGGLRFFERAEVKHALAYLRLLENPNDDTSFLRVVNFPTRGIGARTIELLTDAGRASGRSLYQSVGAVVGKGGANLLAFTGLIDQLRERTRGLTLREIIEQMLDTSGLVDFYKAEKEGAERIENLGELVNAAEAFVTQEGFGKDAVALPVDETGGPGTLAVGLPPAPAAVDLTPDAETGEIVSPLAAFLTHAALEAGDNQAQAGQDAVQLMTVHSAKGLEFDCVFITGLEEALFPHENAMSDNDGLEEERRLMYVAITRARKRLYLSFSQTRLLHGQTRYNVKSRFLDELPEGALKWLTPRNAGFGSGYAKEYQQAWQRGTGLGSVVGAGRVAGRPAYTAPPAQPLPAAMQNKAGASHGLRVGQAVFHTKFGEGVVLTLEGNGPDARAQVNFGRHGAKWLALAIAKLTPVD</sequence>
<keyword evidence="2 12" id="KW-0547">Nucleotide-binding</keyword>
<dbReference type="AlphaFoldDB" id="A0A480AQ55"/>
<dbReference type="Gene3D" id="1.10.10.160">
    <property type="match status" value="1"/>
</dbReference>
<evidence type="ECO:0000256" key="1">
    <source>
        <dbReference type="ARBA" id="ARBA00009922"/>
    </source>
</evidence>
<feature type="binding site" evidence="12">
    <location>
        <begin position="37"/>
        <end position="44"/>
    </location>
    <ligand>
        <name>ATP</name>
        <dbReference type="ChEBI" id="CHEBI:30616"/>
    </ligand>
</feature>
<keyword evidence="3 12" id="KW-0378">Hydrolase</keyword>
<dbReference type="InterPro" id="IPR014016">
    <property type="entry name" value="UvrD-like_ATP-bd"/>
</dbReference>
<feature type="domain" description="UvrD-like helicase C-terminal" evidence="14">
    <location>
        <begin position="296"/>
        <end position="603"/>
    </location>
</feature>
<evidence type="ECO:0000256" key="11">
    <source>
        <dbReference type="ARBA" id="ARBA00048988"/>
    </source>
</evidence>
<comment type="catalytic activity">
    <reaction evidence="11">
        <text>ATP + H2O = ADP + phosphate + H(+)</text>
        <dbReference type="Rhea" id="RHEA:13065"/>
        <dbReference type="ChEBI" id="CHEBI:15377"/>
        <dbReference type="ChEBI" id="CHEBI:15378"/>
        <dbReference type="ChEBI" id="CHEBI:30616"/>
        <dbReference type="ChEBI" id="CHEBI:43474"/>
        <dbReference type="ChEBI" id="CHEBI:456216"/>
        <dbReference type="EC" id="5.6.2.4"/>
    </reaction>
</comment>
<comment type="caution">
    <text evidence="15">The sequence shown here is derived from an EMBL/GenBank/DDBJ whole genome shotgun (WGS) entry which is preliminary data.</text>
</comment>
<dbReference type="CDD" id="cd17932">
    <property type="entry name" value="DEXQc_UvrD"/>
    <property type="match status" value="1"/>
</dbReference>
<name>A0A480AQ55_9BURK</name>
<dbReference type="Gene3D" id="3.40.50.300">
    <property type="entry name" value="P-loop containing nucleotide triphosphate hydrolases"/>
    <property type="match status" value="2"/>
</dbReference>
<dbReference type="GO" id="GO:0043138">
    <property type="term" value="F:3'-5' DNA helicase activity"/>
    <property type="evidence" value="ECO:0007669"/>
    <property type="project" value="UniProtKB-EC"/>
</dbReference>
<dbReference type="GO" id="GO:0005829">
    <property type="term" value="C:cytosol"/>
    <property type="evidence" value="ECO:0007669"/>
    <property type="project" value="TreeGrafter"/>
</dbReference>
<dbReference type="GO" id="GO:0000725">
    <property type="term" value="P:recombinational repair"/>
    <property type="evidence" value="ECO:0007669"/>
    <property type="project" value="TreeGrafter"/>
</dbReference>
<evidence type="ECO:0000256" key="3">
    <source>
        <dbReference type="ARBA" id="ARBA00022801"/>
    </source>
</evidence>
<evidence type="ECO:0000256" key="5">
    <source>
        <dbReference type="ARBA" id="ARBA00022840"/>
    </source>
</evidence>
<proteinExistence type="inferred from homology"/>
<dbReference type="InterPro" id="IPR000212">
    <property type="entry name" value="DNA_helicase_UvrD/REP"/>
</dbReference>
<dbReference type="InterPro" id="IPR014017">
    <property type="entry name" value="DNA_helicase_UvrD-like_C"/>
</dbReference>
<reference evidence="16" key="1">
    <citation type="submission" date="2019-03" db="EMBL/GenBank/DDBJ databases">
        <title>Aquabacterium pictum sp.nov., the first bacteriochlorophyll a-containing freshwater bacterium in the genus Aquabacterium of the class Betaproteobacteria.</title>
        <authorList>
            <person name="Hirose S."/>
            <person name="Tank M."/>
            <person name="Hara E."/>
            <person name="Tamaki H."/>
            <person name="Takaichi S."/>
            <person name="Haruta S."/>
            <person name="Hanada S."/>
        </authorList>
    </citation>
    <scope>NUCLEOTIDE SEQUENCE [LARGE SCALE GENOMIC DNA]</scope>
    <source>
        <strain evidence="16">W35</strain>
    </source>
</reference>
<dbReference type="RefSeq" id="WP_137732230.1">
    <property type="nucleotide sequence ID" value="NZ_BJCL01000003.1"/>
</dbReference>
<protein>
    <recommendedName>
        <fullName evidence="9">DNA 3'-5' helicase</fullName>
        <ecNumber evidence="9">5.6.2.4</ecNumber>
    </recommendedName>
    <alternativeName>
        <fullName evidence="10">DNA 3'-5' helicase II</fullName>
    </alternativeName>
</protein>
<evidence type="ECO:0000256" key="2">
    <source>
        <dbReference type="ARBA" id="ARBA00022741"/>
    </source>
</evidence>
<comment type="catalytic activity">
    <reaction evidence="8">
        <text>Couples ATP hydrolysis with the unwinding of duplex DNA by translocating in the 3'-5' direction.</text>
        <dbReference type="EC" id="5.6.2.4"/>
    </reaction>
</comment>
<dbReference type="GO" id="GO:0033202">
    <property type="term" value="C:DNA helicase complex"/>
    <property type="evidence" value="ECO:0007669"/>
    <property type="project" value="TreeGrafter"/>
</dbReference>
<dbReference type="GO" id="GO:0016887">
    <property type="term" value="F:ATP hydrolysis activity"/>
    <property type="evidence" value="ECO:0007669"/>
    <property type="project" value="RHEA"/>
</dbReference>
<evidence type="ECO:0000313" key="16">
    <source>
        <dbReference type="Proteomes" id="UP000301751"/>
    </source>
</evidence>
<evidence type="ECO:0000259" key="14">
    <source>
        <dbReference type="PROSITE" id="PS51217"/>
    </source>
</evidence>
<dbReference type="InterPro" id="IPR013986">
    <property type="entry name" value="DExx_box_DNA_helicase_dom_sf"/>
</dbReference>
<keyword evidence="6" id="KW-0238">DNA-binding</keyword>
<evidence type="ECO:0000256" key="6">
    <source>
        <dbReference type="ARBA" id="ARBA00023125"/>
    </source>
</evidence>
<dbReference type="Pfam" id="PF13361">
    <property type="entry name" value="UvrD_C"/>
    <property type="match status" value="1"/>
</dbReference>
<keyword evidence="5 12" id="KW-0067">ATP-binding</keyword>
<evidence type="ECO:0000256" key="7">
    <source>
        <dbReference type="ARBA" id="ARBA00023235"/>
    </source>
</evidence>
<keyword evidence="4 12" id="KW-0347">Helicase</keyword>
<dbReference type="OrthoDB" id="5905204at2"/>
<dbReference type="CDD" id="cd18807">
    <property type="entry name" value="SF1_C_UvrD"/>
    <property type="match status" value="1"/>
</dbReference>
<dbReference type="EC" id="5.6.2.4" evidence="9"/>
<evidence type="ECO:0000259" key="13">
    <source>
        <dbReference type="PROSITE" id="PS51198"/>
    </source>
</evidence>
<dbReference type="PANTHER" id="PTHR11070">
    <property type="entry name" value="UVRD / RECB / PCRA DNA HELICASE FAMILY MEMBER"/>
    <property type="match status" value="1"/>
</dbReference>
<dbReference type="PROSITE" id="PS51217">
    <property type="entry name" value="UVRD_HELICASE_CTER"/>
    <property type="match status" value="1"/>
</dbReference>
<dbReference type="Pfam" id="PF21196">
    <property type="entry name" value="PcrA_UvrD_tudor"/>
    <property type="match status" value="1"/>
</dbReference>
<dbReference type="SUPFAM" id="SSF52540">
    <property type="entry name" value="P-loop containing nucleoside triphosphate hydrolases"/>
    <property type="match status" value="1"/>
</dbReference>
<accession>A0A480AQ55</accession>
<evidence type="ECO:0000256" key="9">
    <source>
        <dbReference type="ARBA" id="ARBA00034808"/>
    </source>
</evidence>
<evidence type="ECO:0000256" key="12">
    <source>
        <dbReference type="PROSITE-ProRule" id="PRU00560"/>
    </source>
</evidence>
<keyword evidence="7" id="KW-0413">Isomerase</keyword>
<dbReference type="GO" id="GO:0003677">
    <property type="term" value="F:DNA binding"/>
    <property type="evidence" value="ECO:0007669"/>
    <property type="project" value="UniProtKB-KW"/>
</dbReference>